<gene>
    <name evidence="6" type="ORF">DFP90_11360</name>
</gene>
<keyword evidence="2" id="KW-0238">DNA-binding</keyword>
<dbReference type="OrthoDB" id="571714at2"/>
<keyword evidence="3" id="KW-0804">Transcription</keyword>
<dbReference type="GO" id="GO:0003677">
    <property type="term" value="F:DNA binding"/>
    <property type="evidence" value="ECO:0007669"/>
    <property type="project" value="UniProtKB-KW"/>
</dbReference>
<evidence type="ECO:0000313" key="6">
    <source>
        <dbReference type="EMBL" id="RED44855.1"/>
    </source>
</evidence>
<evidence type="ECO:0000256" key="1">
    <source>
        <dbReference type="ARBA" id="ARBA00023015"/>
    </source>
</evidence>
<dbReference type="SUPFAM" id="SSF46785">
    <property type="entry name" value="Winged helix' DNA-binding domain"/>
    <property type="match status" value="1"/>
</dbReference>
<evidence type="ECO:0000259" key="5">
    <source>
        <dbReference type="PROSITE" id="PS51063"/>
    </source>
</evidence>
<dbReference type="InterPro" id="IPR012318">
    <property type="entry name" value="HTH_CRP"/>
</dbReference>
<dbReference type="SMART" id="SM00100">
    <property type="entry name" value="cNMP"/>
    <property type="match status" value="1"/>
</dbReference>
<dbReference type="CDD" id="cd00038">
    <property type="entry name" value="CAP_ED"/>
    <property type="match status" value="1"/>
</dbReference>
<dbReference type="SUPFAM" id="SSF51206">
    <property type="entry name" value="cAMP-binding domain-like"/>
    <property type="match status" value="1"/>
</dbReference>
<dbReference type="InterPro" id="IPR018490">
    <property type="entry name" value="cNMP-bd_dom_sf"/>
</dbReference>
<keyword evidence="1" id="KW-0805">Transcription regulation</keyword>
<dbReference type="InterPro" id="IPR014710">
    <property type="entry name" value="RmlC-like_jellyroll"/>
</dbReference>
<feature type="domain" description="HTH crp-type" evidence="5">
    <location>
        <begin position="127"/>
        <end position="193"/>
    </location>
</feature>
<accession>A0A3D9H5T4</accession>
<feature type="domain" description="Cyclic nucleotide-binding" evidence="4">
    <location>
        <begin position="1"/>
        <end position="113"/>
    </location>
</feature>
<dbReference type="PROSITE" id="PS50042">
    <property type="entry name" value="CNMP_BINDING_3"/>
    <property type="match status" value="1"/>
</dbReference>
<evidence type="ECO:0000259" key="4">
    <source>
        <dbReference type="PROSITE" id="PS50042"/>
    </source>
</evidence>
<protein>
    <submittedName>
        <fullName evidence="6">CRP-like cAMP-binding protein</fullName>
    </submittedName>
</protein>
<name>A0A3D9H5T4_9PROT</name>
<dbReference type="PROSITE" id="PS51063">
    <property type="entry name" value="HTH_CRP_2"/>
    <property type="match status" value="1"/>
</dbReference>
<dbReference type="InterPro" id="IPR000595">
    <property type="entry name" value="cNMP-bd_dom"/>
</dbReference>
<dbReference type="Gene3D" id="2.60.120.10">
    <property type="entry name" value="Jelly Rolls"/>
    <property type="match status" value="1"/>
</dbReference>
<evidence type="ECO:0000256" key="3">
    <source>
        <dbReference type="ARBA" id="ARBA00023163"/>
    </source>
</evidence>
<dbReference type="Pfam" id="PF00027">
    <property type="entry name" value="cNMP_binding"/>
    <property type="match status" value="1"/>
</dbReference>
<dbReference type="AlphaFoldDB" id="A0A3D9H5T4"/>
<keyword evidence="7" id="KW-1185">Reference proteome</keyword>
<comment type="caution">
    <text evidence="6">The sequence shown here is derived from an EMBL/GenBank/DDBJ whole genome shotgun (WGS) entry which is preliminary data.</text>
</comment>
<reference evidence="6 7" key="1">
    <citation type="submission" date="2018-07" db="EMBL/GenBank/DDBJ databases">
        <title>Genomic Encyclopedia of Type Strains, Phase III (KMG-III): the genomes of soil and plant-associated and newly described type strains.</title>
        <authorList>
            <person name="Whitman W."/>
        </authorList>
    </citation>
    <scope>NUCLEOTIDE SEQUENCE [LARGE SCALE GENOMIC DNA]</scope>
    <source>
        <strain evidence="6 7">CECT 8488</strain>
    </source>
</reference>
<proteinExistence type="predicted"/>
<evidence type="ECO:0000256" key="2">
    <source>
        <dbReference type="ARBA" id="ARBA00023125"/>
    </source>
</evidence>
<organism evidence="6 7">
    <name type="scientific">Aestuariispira insulae</name>
    <dbReference type="NCBI Taxonomy" id="1461337"/>
    <lineage>
        <taxon>Bacteria</taxon>
        <taxon>Pseudomonadati</taxon>
        <taxon>Pseudomonadota</taxon>
        <taxon>Alphaproteobacteria</taxon>
        <taxon>Rhodospirillales</taxon>
        <taxon>Kiloniellaceae</taxon>
        <taxon>Aestuariispira</taxon>
    </lineage>
</organism>
<dbReference type="Pfam" id="PF13545">
    <property type="entry name" value="HTH_Crp_2"/>
    <property type="match status" value="1"/>
</dbReference>
<dbReference type="GO" id="GO:0006355">
    <property type="term" value="P:regulation of DNA-templated transcription"/>
    <property type="evidence" value="ECO:0007669"/>
    <property type="project" value="InterPro"/>
</dbReference>
<dbReference type="EMBL" id="QRDW01000013">
    <property type="protein sequence ID" value="RED44855.1"/>
    <property type="molecule type" value="Genomic_DNA"/>
</dbReference>
<sequence length="193" mass="21666">MTKTIELAGDRVITLRKGGILFNQGQPSTGPYSILEGSIYLVRNGYDGHRQIVHRAGAGDMLAEASLFSDHYHCEAVAAHAARIVCHDKDEMLRYFAENPAVMTGYMANLARQVIGVRTKLELVQIRNAEERIMAFFRLECDQQTGIFTIPKDVKDLAGELWLTHETLYRTLAKLQRKGVIDRQGMSVFLPSV</sequence>
<dbReference type="Proteomes" id="UP000256845">
    <property type="component" value="Unassembled WGS sequence"/>
</dbReference>
<dbReference type="RefSeq" id="WP_115938861.1">
    <property type="nucleotide sequence ID" value="NZ_QRDW01000013.1"/>
</dbReference>
<dbReference type="InterPro" id="IPR036390">
    <property type="entry name" value="WH_DNA-bd_sf"/>
</dbReference>
<evidence type="ECO:0000313" key="7">
    <source>
        <dbReference type="Proteomes" id="UP000256845"/>
    </source>
</evidence>